<dbReference type="GO" id="GO:0003700">
    <property type="term" value="F:DNA-binding transcription factor activity"/>
    <property type="evidence" value="ECO:0007669"/>
    <property type="project" value="InterPro"/>
</dbReference>
<gene>
    <name evidence="3" type="ORF">CK820_G0046616</name>
</gene>
<evidence type="ECO:0000313" key="4">
    <source>
        <dbReference type="Proteomes" id="UP000236370"/>
    </source>
</evidence>
<feature type="domain" description="STAT transcription factor protein interaction" evidence="2">
    <location>
        <begin position="2"/>
        <end position="45"/>
    </location>
</feature>
<protein>
    <submittedName>
        <fullName evidence="3">STAT2 isoform 13</fullName>
    </submittedName>
</protein>
<name>A0A2J8Q1P0_PANTR</name>
<evidence type="ECO:0000313" key="3">
    <source>
        <dbReference type="EMBL" id="PNI90201.1"/>
    </source>
</evidence>
<comment type="caution">
    <text evidence="3">The sequence shown here is derived from an EMBL/GenBank/DDBJ whole genome shotgun (WGS) entry which is preliminary data.</text>
</comment>
<dbReference type="GO" id="GO:0007165">
    <property type="term" value="P:signal transduction"/>
    <property type="evidence" value="ECO:0007669"/>
    <property type="project" value="InterPro"/>
</dbReference>
<dbReference type="SUPFAM" id="SSF48092">
    <property type="entry name" value="Transcription factor STAT-4 N-domain"/>
    <property type="match status" value="1"/>
</dbReference>
<keyword evidence="1" id="KW-0727">SH2 domain</keyword>
<dbReference type="Gene3D" id="1.10.532.10">
    <property type="entry name" value="STAT transcription factor, N-terminal domain"/>
    <property type="match status" value="1"/>
</dbReference>
<reference evidence="3 4" key="1">
    <citation type="submission" date="2017-12" db="EMBL/GenBank/DDBJ databases">
        <title>High-resolution comparative analysis of great ape genomes.</title>
        <authorList>
            <person name="Pollen A."/>
            <person name="Hastie A."/>
            <person name="Hormozdiari F."/>
            <person name="Dougherty M."/>
            <person name="Liu R."/>
            <person name="Chaisson M."/>
            <person name="Hoppe E."/>
            <person name="Hill C."/>
            <person name="Pang A."/>
            <person name="Hillier L."/>
            <person name="Baker C."/>
            <person name="Armstrong J."/>
            <person name="Shendure J."/>
            <person name="Paten B."/>
            <person name="Wilson R."/>
            <person name="Chao H."/>
            <person name="Schneider V."/>
            <person name="Ventura M."/>
            <person name="Kronenberg Z."/>
            <person name="Murali S."/>
            <person name="Gordon D."/>
            <person name="Cantsilieris S."/>
            <person name="Munson K."/>
            <person name="Nelson B."/>
            <person name="Raja A."/>
            <person name="Underwood J."/>
            <person name="Diekhans M."/>
            <person name="Fiddes I."/>
            <person name="Haussler D."/>
            <person name="Eichler E."/>
        </authorList>
    </citation>
    <scope>NUCLEOTIDE SEQUENCE [LARGE SCALE GENOMIC DNA]</scope>
    <source>
        <strain evidence="3">Yerkes chimp pedigree #C0471</strain>
    </source>
</reference>
<dbReference type="InterPro" id="IPR001217">
    <property type="entry name" value="STAT"/>
</dbReference>
<dbReference type="EMBL" id="NBAG03000092">
    <property type="protein sequence ID" value="PNI90201.1"/>
    <property type="molecule type" value="Genomic_DNA"/>
</dbReference>
<accession>A0A2J8Q1P0</accession>
<dbReference type="InterPro" id="IPR013799">
    <property type="entry name" value="STAT_TF_prot_interaction"/>
</dbReference>
<sequence length="65" mass="7772">MAQWEMLQNLDSPFQDQLHQLYSHSLLPVDIRQYLAVWIEDQNWKLHLGVMIPRLPCYSSTSWIS</sequence>
<dbReference type="SMR" id="A0A2J8Q1P0"/>
<proteinExistence type="predicted"/>
<dbReference type="Pfam" id="PF02865">
    <property type="entry name" value="STAT_int"/>
    <property type="match status" value="1"/>
</dbReference>
<evidence type="ECO:0000256" key="1">
    <source>
        <dbReference type="ARBA" id="ARBA00022999"/>
    </source>
</evidence>
<dbReference type="Proteomes" id="UP000236370">
    <property type="component" value="Unassembled WGS sequence"/>
</dbReference>
<dbReference type="InterPro" id="IPR036535">
    <property type="entry name" value="STAT_N_sf"/>
</dbReference>
<dbReference type="PANTHER" id="PTHR11801">
    <property type="entry name" value="SIGNAL TRANSDUCER AND ACTIVATOR OF TRANSCRIPTION"/>
    <property type="match status" value="1"/>
</dbReference>
<dbReference type="AlphaFoldDB" id="A0A2J8Q1P0"/>
<evidence type="ECO:0000259" key="2">
    <source>
        <dbReference type="Pfam" id="PF02865"/>
    </source>
</evidence>
<organism evidence="3 4">
    <name type="scientific">Pan troglodytes</name>
    <name type="common">Chimpanzee</name>
    <dbReference type="NCBI Taxonomy" id="9598"/>
    <lineage>
        <taxon>Eukaryota</taxon>
        <taxon>Metazoa</taxon>
        <taxon>Chordata</taxon>
        <taxon>Craniata</taxon>
        <taxon>Vertebrata</taxon>
        <taxon>Euteleostomi</taxon>
        <taxon>Mammalia</taxon>
        <taxon>Eutheria</taxon>
        <taxon>Euarchontoglires</taxon>
        <taxon>Primates</taxon>
        <taxon>Haplorrhini</taxon>
        <taxon>Catarrhini</taxon>
        <taxon>Hominidae</taxon>
        <taxon>Pan</taxon>
    </lineage>
</organism>